<name>A0A1N7PZC1_9RHOB</name>
<accession>A0A1N7PZC1</accession>
<gene>
    <name evidence="2" type="ORF">SAMN05421580_11217</name>
</gene>
<dbReference type="AlphaFoldDB" id="A0A1N7PZC1"/>
<dbReference type="STRING" id="453582.SAMN05421580_11217"/>
<reference evidence="3" key="1">
    <citation type="submission" date="2017-01" db="EMBL/GenBank/DDBJ databases">
        <authorList>
            <person name="Varghese N."/>
            <person name="Submissions S."/>
        </authorList>
    </citation>
    <scope>NUCLEOTIDE SEQUENCE [LARGE SCALE GENOMIC DNA]</scope>
    <source>
        <strain evidence="3">DSM 19945</strain>
    </source>
</reference>
<dbReference type="CDD" id="cd00093">
    <property type="entry name" value="HTH_XRE"/>
    <property type="match status" value="1"/>
</dbReference>
<evidence type="ECO:0000259" key="1">
    <source>
        <dbReference type="PROSITE" id="PS50943"/>
    </source>
</evidence>
<evidence type="ECO:0000313" key="2">
    <source>
        <dbReference type="EMBL" id="SIT15921.1"/>
    </source>
</evidence>
<keyword evidence="3" id="KW-1185">Reference proteome</keyword>
<dbReference type="SUPFAM" id="SSF47413">
    <property type="entry name" value="lambda repressor-like DNA-binding domains"/>
    <property type="match status" value="1"/>
</dbReference>
<dbReference type="Proteomes" id="UP000186221">
    <property type="component" value="Unassembled WGS sequence"/>
</dbReference>
<dbReference type="InterPro" id="IPR001387">
    <property type="entry name" value="Cro/C1-type_HTH"/>
</dbReference>
<sequence length="76" mass="8239">MMMASDRLISSAQDAGKLIQERRRALKMSQEVLSSLTGVAQPNLSKIERGGSSATLDTYLRLFAALGIDLRGEARS</sequence>
<evidence type="ECO:0000313" key="3">
    <source>
        <dbReference type="Proteomes" id="UP000186221"/>
    </source>
</evidence>
<dbReference type="GO" id="GO:0003677">
    <property type="term" value="F:DNA binding"/>
    <property type="evidence" value="ECO:0007669"/>
    <property type="project" value="InterPro"/>
</dbReference>
<protein>
    <submittedName>
        <fullName evidence="2">Helix-turn-helix</fullName>
    </submittedName>
</protein>
<dbReference type="Gene3D" id="1.10.260.40">
    <property type="entry name" value="lambda repressor-like DNA-binding domains"/>
    <property type="match status" value="1"/>
</dbReference>
<feature type="domain" description="HTH cro/C1-type" evidence="1">
    <location>
        <begin position="19"/>
        <end position="70"/>
    </location>
</feature>
<proteinExistence type="predicted"/>
<dbReference type="Pfam" id="PF01381">
    <property type="entry name" value="HTH_3"/>
    <property type="match status" value="1"/>
</dbReference>
<dbReference type="EMBL" id="FTOG01000012">
    <property type="protein sequence ID" value="SIT15921.1"/>
    <property type="molecule type" value="Genomic_DNA"/>
</dbReference>
<organism evidence="2 3">
    <name type="scientific">Rhodobacter aestuarii</name>
    <dbReference type="NCBI Taxonomy" id="453582"/>
    <lineage>
        <taxon>Bacteria</taxon>
        <taxon>Pseudomonadati</taxon>
        <taxon>Pseudomonadota</taxon>
        <taxon>Alphaproteobacteria</taxon>
        <taxon>Rhodobacterales</taxon>
        <taxon>Rhodobacter group</taxon>
        <taxon>Rhodobacter</taxon>
    </lineage>
</organism>
<dbReference type="InterPro" id="IPR010982">
    <property type="entry name" value="Lambda_DNA-bd_dom_sf"/>
</dbReference>
<dbReference type="SMART" id="SM00530">
    <property type="entry name" value="HTH_XRE"/>
    <property type="match status" value="1"/>
</dbReference>
<dbReference type="PROSITE" id="PS50943">
    <property type="entry name" value="HTH_CROC1"/>
    <property type="match status" value="1"/>
</dbReference>